<dbReference type="EMBL" id="MU853954">
    <property type="protein sequence ID" value="KAK3934890.1"/>
    <property type="molecule type" value="Genomic_DNA"/>
</dbReference>
<sequence length="422" mass="48509">MSQEALCFRAPDASRPSSPSSILLRQPVEVLLAISEQLSDEAGTLALSLTCKALFHLLFSEARKRLAPECPGWEALLLLLEKDTGDKYYYCHDCRKLHLFEKLPAYDGSRNAGKVEPKPHKTIRWLQCVRAEEFSLPNVSNVSKSWPFTFDFMHARLVMNRHFYHDDSREMGLPLTIFEKHSLLAITQTPRYHIIPLTGKQDWTARIIDDELYLSATHILASKDVDSCPDFRQGIDEIAYWICWHTHTHDDDRIEQSNRLSFTVKNDGDYSRRVSGLDPSDDGTYKECTDLFKVCHFANSCHICLTDYTVRVEWREPEGDDDYDDEVVQKELAGEEGDDKKEGEAWTVGCTGGGGWVITIKTYHRLGSCRSPHDPIWRAFSDRNFMSLPMREGGPVRYRDFQAYPPYSVEKRWIADERGNKA</sequence>
<dbReference type="Proteomes" id="UP001303473">
    <property type="component" value="Unassembled WGS sequence"/>
</dbReference>
<accession>A0AAN6MXI7</accession>
<protein>
    <recommendedName>
        <fullName evidence="3">F-box domain-containing protein</fullName>
    </recommendedName>
</protein>
<proteinExistence type="predicted"/>
<name>A0AAN6MXI7_9PEZI</name>
<reference evidence="2" key="1">
    <citation type="journal article" date="2023" name="Mol. Phylogenet. Evol.">
        <title>Genome-scale phylogeny and comparative genomics of the fungal order Sordariales.</title>
        <authorList>
            <person name="Hensen N."/>
            <person name="Bonometti L."/>
            <person name="Westerberg I."/>
            <person name="Brannstrom I.O."/>
            <person name="Guillou S."/>
            <person name="Cros-Aarteil S."/>
            <person name="Calhoun S."/>
            <person name="Haridas S."/>
            <person name="Kuo A."/>
            <person name="Mondo S."/>
            <person name="Pangilinan J."/>
            <person name="Riley R."/>
            <person name="LaButti K."/>
            <person name="Andreopoulos B."/>
            <person name="Lipzen A."/>
            <person name="Chen C."/>
            <person name="Yan M."/>
            <person name="Daum C."/>
            <person name="Ng V."/>
            <person name="Clum A."/>
            <person name="Steindorff A."/>
            <person name="Ohm R.A."/>
            <person name="Martin F."/>
            <person name="Silar P."/>
            <person name="Natvig D.O."/>
            <person name="Lalanne C."/>
            <person name="Gautier V."/>
            <person name="Ament-Velasquez S.L."/>
            <person name="Kruys A."/>
            <person name="Hutchinson M.I."/>
            <person name="Powell A.J."/>
            <person name="Barry K."/>
            <person name="Miller A.N."/>
            <person name="Grigoriev I.V."/>
            <person name="Debuchy R."/>
            <person name="Gladieux P."/>
            <person name="Hiltunen Thoren M."/>
            <person name="Johannesson H."/>
        </authorList>
    </citation>
    <scope>NUCLEOTIDE SEQUENCE [LARGE SCALE GENOMIC DNA]</scope>
    <source>
        <strain evidence="2">CBS 340.73</strain>
    </source>
</reference>
<keyword evidence="2" id="KW-1185">Reference proteome</keyword>
<evidence type="ECO:0008006" key="3">
    <source>
        <dbReference type="Google" id="ProtNLM"/>
    </source>
</evidence>
<organism evidence="1 2">
    <name type="scientific">Diplogelasinospora grovesii</name>
    <dbReference type="NCBI Taxonomy" id="303347"/>
    <lineage>
        <taxon>Eukaryota</taxon>
        <taxon>Fungi</taxon>
        <taxon>Dikarya</taxon>
        <taxon>Ascomycota</taxon>
        <taxon>Pezizomycotina</taxon>
        <taxon>Sordariomycetes</taxon>
        <taxon>Sordariomycetidae</taxon>
        <taxon>Sordariales</taxon>
        <taxon>Diplogelasinosporaceae</taxon>
        <taxon>Diplogelasinospora</taxon>
    </lineage>
</organism>
<evidence type="ECO:0000313" key="1">
    <source>
        <dbReference type="EMBL" id="KAK3934890.1"/>
    </source>
</evidence>
<evidence type="ECO:0000313" key="2">
    <source>
        <dbReference type="Proteomes" id="UP001303473"/>
    </source>
</evidence>
<dbReference type="AlphaFoldDB" id="A0AAN6MXI7"/>
<gene>
    <name evidence="1" type="ORF">QBC46DRAFT_398755</name>
</gene>
<comment type="caution">
    <text evidence="1">The sequence shown here is derived from an EMBL/GenBank/DDBJ whole genome shotgun (WGS) entry which is preliminary data.</text>
</comment>